<comment type="caution">
    <text evidence="3">The sequence shown here is derived from an EMBL/GenBank/DDBJ whole genome shotgun (WGS) entry which is preliminary data.</text>
</comment>
<dbReference type="EMBL" id="WTZA01000001">
    <property type="protein sequence ID" value="MXO73831.1"/>
    <property type="molecule type" value="Genomic_DNA"/>
</dbReference>
<accession>A0A6I4T929</accession>
<dbReference type="Pfam" id="PF06724">
    <property type="entry name" value="DUF1206"/>
    <property type="match status" value="3"/>
</dbReference>
<dbReference type="RefSeq" id="WP_160609644.1">
    <property type="nucleotide sequence ID" value="NZ_WTZA01000001.1"/>
</dbReference>
<evidence type="ECO:0000313" key="4">
    <source>
        <dbReference type="Proteomes" id="UP000439522"/>
    </source>
</evidence>
<evidence type="ECO:0000313" key="3">
    <source>
        <dbReference type="EMBL" id="MXO73831.1"/>
    </source>
</evidence>
<feature type="domain" description="DUF1206" evidence="2">
    <location>
        <begin position="186"/>
        <end position="252"/>
    </location>
</feature>
<keyword evidence="4" id="KW-1185">Reference proteome</keyword>
<proteinExistence type="predicted"/>
<keyword evidence="1" id="KW-0812">Transmembrane</keyword>
<keyword evidence="1" id="KW-1133">Transmembrane helix</keyword>
<sequence>MVDKSEKFSWLVRIGYAARGVVYILLGYLALSTAGKAGDGQAAVFDMIQDAPMGEVILYLVALGLLAYAVFKAIDAASNIESHSDDASGKGKRVGAAASAIAHLVLAYTAYQFAAGEKQQSAGEGGSGQEVAGSLLTWDMGPVLLGLVGLGFLVAAAVQAKNAYTGNFMKHVSGSAPRYVEPIGRAGHASRAVVFALIGWSLIKGAWFSRSGEIKGLGEALVALSDNGVIYPLVALGLILFGVFSLIIARYRIIPDIRKDNLKPRL</sequence>
<feature type="transmembrane region" description="Helical" evidence="1">
    <location>
        <begin position="229"/>
        <end position="249"/>
    </location>
</feature>
<feature type="transmembrane region" description="Helical" evidence="1">
    <location>
        <begin position="143"/>
        <end position="160"/>
    </location>
</feature>
<feature type="domain" description="DUF1206" evidence="2">
    <location>
        <begin position="94"/>
        <end position="165"/>
    </location>
</feature>
<evidence type="ECO:0000259" key="2">
    <source>
        <dbReference type="Pfam" id="PF06724"/>
    </source>
</evidence>
<name>A0A6I4T929_9SPHN</name>
<dbReference type="AlphaFoldDB" id="A0A6I4T929"/>
<feature type="transmembrane region" description="Helical" evidence="1">
    <location>
        <begin position="56"/>
        <end position="74"/>
    </location>
</feature>
<protein>
    <submittedName>
        <fullName evidence="3">DUF1206 domain-containing protein</fullName>
    </submittedName>
</protein>
<reference evidence="3 4" key="1">
    <citation type="submission" date="2019-12" db="EMBL/GenBank/DDBJ databases">
        <title>Genomic-based taxomic classification of the family Erythrobacteraceae.</title>
        <authorList>
            <person name="Xu L."/>
        </authorList>
    </citation>
    <scope>NUCLEOTIDE SEQUENCE [LARGE SCALE GENOMIC DNA]</scope>
    <source>
        <strain evidence="3 4">100921-2</strain>
    </source>
</reference>
<keyword evidence="1" id="KW-0472">Membrane</keyword>
<feature type="transmembrane region" description="Helical" evidence="1">
    <location>
        <begin position="192"/>
        <end position="209"/>
    </location>
</feature>
<evidence type="ECO:0000256" key="1">
    <source>
        <dbReference type="SAM" id="Phobius"/>
    </source>
</evidence>
<dbReference type="OrthoDB" id="5702018at2"/>
<dbReference type="InterPro" id="IPR009597">
    <property type="entry name" value="DUF1206"/>
</dbReference>
<feature type="transmembrane region" description="Helical" evidence="1">
    <location>
        <begin position="94"/>
        <end position="114"/>
    </location>
</feature>
<organism evidence="3 4">
    <name type="scientific">Tsuneonella aeria</name>
    <dbReference type="NCBI Taxonomy" id="1837929"/>
    <lineage>
        <taxon>Bacteria</taxon>
        <taxon>Pseudomonadati</taxon>
        <taxon>Pseudomonadota</taxon>
        <taxon>Alphaproteobacteria</taxon>
        <taxon>Sphingomonadales</taxon>
        <taxon>Erythrobacteraceae</taxon>
        <taxon>Tsuneonella</taxon>
    </lineage>
</organism>
<feature type="domain" description="DUF1206" evidence="2">
    <location>
        <begin position="14"/>
        <end position="77"/>
    </location>
</feature>
<gene>
    <name evidence="3" type="ORF">GRI40_01155</name>
</gene>
<dbReference type="Proteomes" id="UP000439522">
    <property type="component" value="Unassembled WGS sequence"/>
</dbReference>
<feature type="transmembrane region" description="Helical" evidence="1">
    <location>
        <begin position="12"/>
        <end position="31"/>
    </location>
</feature>